<feature type="domain" description="FAD dependent oxidoreductase" evidence="6">
    <location>
        <begin position="3"/>
        <end position="351"/>
    </location>
</feature>
<dbReference type="Proteomes" id="UP001152320">
    <property type="component" value="Chromosome 4"/>
</dbReference>
<keyword evidence="3" id="KW-0285">Flavoprotein</keyword>
<evidence type="ECO:0000259" key="6">
    <source>
        <dbReference type="Pfam" id="PF01266"/>
    </source>
</evidence>
<evidence type="ECO:0000313" key="8">
    <source>
        <dbReference type="Proteomes" id="UP001152320"/>
    </source>
</evidence>
<dbReference type="InterPro" id="IPR036188">
    <property type="entry name" value="FAD/NAD-bd_sf"/>
</dbReference>
<dbReference type="Pfam" id="PF01266">
    <property type="entry name" value="DAO"/>
    <property type="match status" value="1"/>
</dbReference>
<dbReference type="InterPro" id="IPR006076">
    <property type="entry name" value="FAD-dep_OxRdtase"/>
</dbReference>
<evidence type="ECO:0000256" key="5">
    <source>
        <dbReference type="ARBA" id="ARBA00023002"/>
    </source>
</evidence>
<evidence type="ECO:0000256" key="2">
    <source>
        <dbReference type="ARBA" id="ARBA00010989"/>
    </source>
</evidence>
<sequence length="378" mass="42256">MYDCLVIGGGVVGSSAAYHLAKKGKEPLLLEQFSLPHTRGSSHGATRLLRSSYEDSLYSHMTVEALQLWKRLEEESDTQLFRNTGVMVFGEPPHDIFERSFSSVQTVGWDCREINIEEATERYLSLMKFSPSERVYMEYDAGTLRADKALACLREQIRKFGGHIQDEEKVTGIIPGRIVTVNTNKGTYQTNHLIITPGAWISQLLEPQGLKIPFIVKRISLCYWKENVPGATKDMPAFIDITKETYGLPSSEYSGLMKICTDRGVETNPDCRDDCMDDKSDVEYLCSYVKERLPGLNCKPSIVESCMYTLTPDENFVLDSIPEYPNIVFGAGFSGHGFKMSPVIGRILGEMVLGEKLSYDVSSLSMKRFPGAVSSSNV</sequence>
<dbReference type="SUPFAM" id="SSF54373">
    <property type="entry name" value="FAD-linked reductases, C-terminal domain"/>
    <property type="match status" value="1"/>
</dbReference>
<accession>A0A9Q1HF73</accession>
<name>A0A9Q1HF73_HOLLE</name>
<comment type="similarity">
    <text evidence="2">Belongs to the MSOX/MTOX family.</text>
</comment>
<dbReference type="PANTHER" id="PTHR10961">
    <property type="entry name" value="PEROXISOMAL SARCOSINE OXIDASE"/>
    <property type="match status" value="1"/>
</dbReference>
<reference evidence="7" key="1">
    <citation type="submission" date="2021-10" db="EMBL/GenBank/DDBJ databases">
        <title>Tropical sea cucumber genome reveals ecological adaptation and Cuvierian tubules defense mechanism.</title>
        <authorList>
            <person name="Chen T."/>
        </authorList>
    </citation>
    <scope>NUCLEOTIDE SEQUENCE</scope>
    <source>
        <strain evidence="7">Nanhai2018</strain>
        <tissue evidence="7">Muscle</tissue>
    </source>
</reference>
<keyword evidence="5" id="KW-0560">Oxidoreductase</keyword>
<evidence type="ECO:0000256" key="1">
    <source>
        <dbReference type="ARBA" id="ARBA00001974"/>
    </source>
</evidence>
<dbReference type="GO" id="GO:0050660">
    <property type="term" value="F:flavin adenine dinucleotide binding"/>
    <property type="evidence" value="ECO:0007669"/>
    <property type="project" value="InterPro"/>
</dbReference>
<proteinExistence type="inferred from homology"/>
<comment type="cofactor">
    <cofactor evidence="1">
        <name>FAD</name>
        <dbReference type="ChEBI" id="CHEBI:57692"/>
    </cofactor>
</comment>
<gene>
    <name evidence="7" type="ORF">HOLleu_11510</name>
</gene>
<evidence type="ECO:0000256" key="3">
    <source>
        <dbReference type="ARBA" id="ARBA00022630"/>
    </source>
</evidence>
<keyword evidence="4" id="KW-0274">FAD</keyword>
<dbReference type="Gene3D" id="3.30.9.10">
    <property type="entry name" value="D-Amino Acid Oxidase, subunit A, domain 2"/>
    <property type="match status" value="1"/>
</dbReference>
<dbReference type="OrthoDB" id="424974at2759"/>
<dbReference type="GO" id="GO:0050031">
    <property type="term" value="F:L-pipecolate oxidase activity"/>
    <property type="evidence" value="ECO:0007669"/>
    <property type="project" value="TreeGrafter"/>
</dbReference>
<dbReference type="GO" id="GO:0033514">
    <property type="term" value="P:L-lysine catabolic process to acetyl-CoA via L-pipecolate"/>
    <property type="evidence" value="ECO:0007669"/>
    <property type="project" value="TreeGrafter"/>
</dbReference>
<dbReference type="AlphaFoldDB" id="A0A9Q1HF73"/>
<dbReference type="GO" id="GO:0008115">
    <property type="term" value="F:sarcosine oxidase activity"/>
    <property type="evidence" value="ECO:0007669"/>
    <property type="project" value="TreeGrafter"/>
</dbReference>
<dbReference type="InterPro" id="IPR045170">
    <property type="entry name" value="MTOX"/>
</dbReference>
<evidence type="ECO:0000256" key="4">
    <source>
        <dbReference type="ARBA" id="ARBA00022827"/>
    </source>
</evidence>
<dbReference type="NCBIfam" id="NF008425">
    <property type="entry name" value="PRK11259.1"/>
    <property type="match status" value="1"/>
</dbReference>
<dbReference type="SUPFAM" id="SSF51905">
    <property type="entry name" value="FAD/NAD(P)-binding domain"/>
    <property type="match status" value="1"/>
</dbReference>
<protein>
    <submittedName>
        <fullName evidence="7">Peroxisomal sarcosine oxidase</fullName>
    </submittedName>
</protein>
<organism evidence="7 8">
    <name type="scientific">Holothuria leucospilota</name>
    <name type="common">Black long sea cucumber</name>
    <name type="synonym">Mertensiothuria leucospilota</name>
    <dbReference type="NCBI Taxonomy" id="206669"/>
    <lineage>
        <taxon>Eukaryota</taxon>
        <taxon>Metazoa</taxon>
        <taxon>Echinodermata</taxon>
        <taxon>Eleutherozoa</taxon>
        <taxon>Echinozoa</taxon>
        <taxon>Holothuroidea</taxon>
        <taxon>Aspidochirotacea</taxon>
        <taxon>Aspidochirotida</taxon>
        <taxon>Holothuriidae</taxon>
        <taxon>Holothuria</taxon>
    </lineage>
</organism>
<dbReference type="EMBL" id="JAIZAY010000004">
    <property type="protein sequence ID" value="KAJ8044129.1"/>
    <property type="molecule type" value="Genomic_DNA"/>
</dbReference>
<dbReference type="GO" id="GO:0005777">
    <property type="term" value="C:peroxisome"/>
    <property type="evidence" value="ECO:0007669"/>
    <property type="project" value="TreeGrafter"/>
</dbReference>
<comment type="caution">
    <text evidence="7">The sequence shown here is derived from an EMBL/GenBank/DDBJ whole genome shotgun (WGS) entry which is preliminary data.</text>
</comment>
<dbReference type="Gene3D" id="3.50.50.60">
    <property type="entry name" value="FAD/NAD(P)-binding domain"/>
    <property type="match status" value="1"/>
</dbReference>
<dbReference type="PANTHER" id="PTHR10961:SF46">
    <property type="entry name" value="PEROXISOMAL SARCOSINE OXIDASE"/>
    <property type="match status" value="1"/>
</dbReference>
<keyword evidence="8" id="KW-1185">Reference proteome</keyword>
<evidence type="ECO:0000313" key="7">
    <source>
        <dbReference type="EMBL" id="KAJ8044129.1"/>
    </source>
</evidence>